<keyword evidence="2" id="KW-1133">Transmembrane helix</keyword>
<keyword evidence="2" id="KW-0472">Membrane</keyword>
<gene>
    <name evidence="3" type="ORF">GNLVRS02_ARAD1D11374g</name>
</gene>
<feature type="transmembrane region" description="Helical" evidence="2">
    <location>
        <begin position="20"/>
        <end position="47"/>
    </location>
</feature>
<dbReference type="PANTHER" id="PTHR12475:SF4">
    <property type="entry name" value="PROTEIN THEM6"/>
    <property type="match status" value="1"/>
</dbReference>
<sequence length="248" mass="29292">MRYPALARLKDAETVCRGRFFFTIFVSTFIMRALSLIKYIAVILVAVNAKSLPLMWHARFIYYVVKHLYVLRFRRPSKQDLFKANNFVTHTPLMEIDMNLHKSNSTYFSDLDIARSDLLLHIFKDFFLHYRYRKGSWPFVPLGSVMTIFKREIAAYRPYRIRSRVLGWDQKWLFVLSRFEFLDKNNTLAAVALSKYVFKHKRRTIPPEEALALCGLDDEELLKTGRLDFAHAQSMLDLEAISDVRIEH</sequence>
<dbReference type="EMBL" id="HG937694">
    <property type="protein sequence ID" value="CDP37433.1"/>
    <property type="molecule type" value="Genomic_DNA"/>
</dbReference>
<dbReference type="InterPro" id="IPR051490">
    <property type="entry name" value="THEM6_lcsJ_thioesterase"/>
</dbReference>
<dbReference type="Gene3D" id="3.10.129.10">
    <property type="entry name" value="Hotdog Thioesterase"/>
    <property type="match status" value="1"/>
</dbReference>
<name>A0A060T8Z3_BLAAD</name>
<dbReference type="InterPro" id="IPR029069">
    <property type="entry name" value="HotDog_dom_sf"/>
</dbReference>
<keyword evidence="2" id="KW-0812">Transmembrane</keyword>
<proteinExistence type="inferred from homology"/>
<reference evidence="3" key="1">
    <citation type="submission" date="2014-02" db="EMBL/GenBank/DDBJ databases">
        <authorList>
            <person name="Genoscope - CEA"/>
        </authorList>
    </citation>
    <scope>NUCLEOTIDE SEQUENCE</scope>
    <source>
        <strain evidence="3">LS3</strain>
    </source>
</reference>
<organism evidence="3">
    <name type="scientific">Blastobotrys adeninivorans</name>
    <name type="common">Yeast</name>
    <name type="synonym">Arxula adeninivorans</name>
    <dbReference type="NCBI Taxonomy" id="409370"/>
    <lineage>
        <taxon>Eukaryota</taxon>
        <taxon>Fungi</taxon>
        <taxon>Dikarya</taxon>
        <taxon>Ascomycota</taxon>
        <taxon>Saccharomycotina</taxon>
        <taxon>Dipodascomycetes</taxon>
        <taxon>Dipodascales</taxon>
        <taxon>Trichomonascaceae</taxon>
        <taxon>Blastobotrys</taxon>
    </lineage>
</organism>
<dbReference type="PhylomeDB" id="A0A060T8Z3"/>
<evidence type="ECO:0000313" key="3">
    <source>
        <dbReference type="EMBL" id="CDP37433.1"/>
    </source>
</evidence>
<reference evidence="3" key="2">
    <citation type="submission" date="2014-06" db="EMBL/GenBank/DDBJ databases">
        <title>The complete genome of Blastobotrys (Arxula) adeninivorans LS3 - a yeast of biotechnological interest.</title>
        <authorList>
            <person name="Kunze G."/>
            <person name="Gaillardin C."/>
            <person name="Czernicka M."/>
            <person name="Durrens P."/>
            <person name="Martin T."/>
            <person name="Boer E."/>
            <person name="Gabaldon T."/>
            <person name="Cruz J."/>
            <person name="Talla E."/>
            <person name="Marck C."/>
            <person name="Goffeau A."/>
            <person name="Barbe V."/>
            <person name="Baret P."/>
            <person name="Baronian K."/>
            <person name="Beier S."/>
            <person name="Bleykasten C."/>
            <person name="Bode R."/>
            <person name="Casaregola S."/>
            <person name="Despons L."/>
            <person name="Fairhead C."/>
            <person name="Giersberg M."/>
            <person name="Gierski P."/>
            <person name="Hahnel U."/>
            <person name="Hartmann A."/>
            <person name="Jankowska D."/>
            <person name="Jubin C."/>
            <person name="Jung P."/>
            <person name="Lafontaine I."/>
            <person name="Leh-Louis V."/>
            <person name="Lemaire M."/>
            <person name="Marcet-Houben M."/>
            <person name="Mascher M."/>
            <person name="Morel G."/>
            <person name="Richard G.-F."/>
            <person name="Riechen J."/>
            <person name="Sacerdot C."/>
            <person name="Sarkar A."/>
            <person name="Savel G."/>
            <person name="Schacherer J."/>
            <person name="Sherman D."/>
            <person name="Straub M.-L."/>
            <person name="Stein N."/>
            <person name="Thierry A."/>
            <person name="Trautwein-Schult A."/>
            <person name="Westhof E."/>
            <person name="Worch S."/>
            <person name="Dujon B."/>
            <person name="Souciet J.-L."/>
            <person name="Wincker P."/>
            <person name="Scholz U."/>
            <person name="Neuveglise N."/>
        </authorList>
    </citation>
    <scope>NUCLEOTIDE SEQUENCE</scope>
    <source>
        <strain evidence="3">LS3</strain>
    </source>
</reference>
<protein>
    <submittedName>
        <fullName evidence="3">ARAD1D11374p</fullName>
    </submittedName>
</protein>
<dbReference type="CDD" id="cd00586">
    <property type="entry name" value="4HBT"/>
    <property type="match status" value="1"/>
</dbReference>
<dbReference type="Pfam" id="PF13279">
    <property type="entry name" value="4HBT_2"/>
    <property type="match status" value="1"/>
</dbReference>
<dbReference type="AlphaFoldDB" id="A0A060T8Z3"/>
<evidence type="ECO:0000256" key="1">
    <source>
        <dbReference type="ARBA" id="ARBA00038476"/>
    </source>
</evidence>
<dbReference type="SUPFAM" id="SSF54637">
    <property type="entry name" value="Thioesterase/thiol ester dehydrase-isomerase"/>
    <property type="match status" value="1"/>
</dbReference>
<accession>A0A060T8Z3</accession>
<comment type="similarity">
    <text evidence="1">Belongs to the lcsJ thioesterase family.</text>
</comment>
<evidence type="ECO:0000256" key="2">
    <source>
        <dbReference type="SAM" id="Phobius"/>
    </source>
</evidence>
<dbReference type="PANTHER" id="PTHR12475">
    <property type="match status" value="1"/>
</dbReference>